<name>A0A0F9SXH8_9ZZZZ</name>
<dbReference type="InterPro" id="IPR037066">
    <property type="entry name" value="Plug_dom_sf"/>
</dbReference>
<dbReference type="InterPro" id="IPR012910">
    <property type="entry name" value="Plug_dom"/>
</dbReference>
<dbReference type="Pfam" id="PF07715">
    <property type="entry name" value="Plug"/>
    <property type="match status" value="1"/>
</dbReference>
<feature type="domain" description="TonB-dependent receptor-like beta-barrel" evidence="9">
    <location>
        <begin position="170"/>
        <end position="575"/>
    </location>
</feature>
<dbReference type="InterPro" id="IPR000531">
    <property type="entry name" value="Beta-barrel_TonB"/>
</dbReference>
<evidence type="ECO:0000259" key="10">
    <source>
        <dbReference type="Pfam" id="PF07715"/>
    </source>
</evidence>
<dbReference type="EMBL" id="LAZR01000478">
    <property type="protein sequence ID" value="KKN67282.1"/>
    <property type="molecule type" value="Genomic_DNA"/>
</dbReference>
<dbReference type="Pfam" id="PF00593">
    <property type="entry name" value="TonB_dep_Rec_b-barrel"/>
    <property type="match status" value="1"/>
</dbReference>
<gene>
    <name evidence="11" type="ORF">LCGC14_0463140</name>
</gene>
<organism evidence="11">
    <name type="scientific">marine sediment metagenome</name>
    <dbReference type="NCBI Taxonomy" id="412755"/>
    <lineage>
        <taxon>unclassified sequences</taxon>
        <taxon>metagenomes</taxon>
        <taxon>ecological metagenomes</taxon>
    </lineage>
</organism>
<evidence type="ECO:0000313" key="11">
    <source>
        <dbReference type="EMBL" id="KKN67282.1"/>
    </source>
</evidence>
<reference evidence="11" key="1">
    <citation type="journal article" date="2015" name="Nature">
        <title>Complex archaea that bridge the gap between prokaryotes and eukaryotes.</title>
        <authorList>
            <person name="Spang A."/>
            <person name="Saw J.H."/>
            <person name="Jorgensen S.L."/>
            <person name="Zaremba-Niedzwiedzka K."/>
            <person name="Martijn J."/>
            <person name="Lind A.E."/>
            <person name="van Eijk R."/>
            <person name="Schleper C."/>
            <person name="Guy L."/>
            <person name="Ettema T.J."/>
        </authorList>
    </citation>
    <scope>NUCLEOTIDE SEQUENCE</scope>
</reference>
<comment type="subcellular location">
    <subcellularLocation>
        <location evidence="1">Cell outer membrane</location>
        <topology evidence="1">Multi-pass membrane protein</topology>
    </subcellularLocation>
</comment>
<keyword evidence="5" id="KW-0406">Ion transport</keyword>
<dbReference type="Gene3D" id="2.40.170.20">
    <property type="entry name" value="TonB-dependent receptor, beta-barrel domain"/>
    <property type="match status" value="1"/>
</dbReference>
<protein>
    <recommendedName>
        <fullName evidence="12">TonB-dependent receptor plug domain-containing protein</fullName>
    </recommendedName>
</protein>
<evidence type="ECO:0000256" key="4">
    <source>
        <dbReference type="ARBA" id="ARBA00022729"/>
    </source>
</evidence>
<dbReference type="GO" id="GO:0009279">
    <property type="term" value="C:cell outer membrane"/>
    <property type="evidence" value="ECO:0007669"/>
    <property type="project" value="UniProtKB-SubCell"/>
</dbReference>
<dbReference type="InterPro" id="IPR039426">
    <property type="entry name" value="TonB-dep_rcpt-like"/>
</dbReference>
<dbReference type="PANTHER" id="PTHR30069:SF53">
    <property type="entry name" value="COLICIN I RECEPTOR-RELATED"/>
    <property type="match status" value="1"/>
</dbReference>
<keyword evidence="6" id="KW-0798">TonB box</keyword>
<keyword evidence="2" id="KW-0813">Transport</keyword>
<evidence type="ECO:0000259" key="9">
    <source>
        <dbReference type="Pfam" id="PF00593"/>
    </source>
</evidence>
<keyword evidence="4" id="KW-0732">Signal</keyword>
<evidence type="ECO:0000256" key="3">
    <source>
        <dbReference type="ARBA" id="ARBA00022692"/>
    </source>
</evidence>
<dbReference type="InterPro" id="IPR036942">
    <property type="entry name" value="Beta-barrel_TonB_sf"/>
</dbReference>
<dbReference type="CDD" id="cd01347">
    <property type="entry name" value="ligand_gated_channel"/>
    <property type="match status" value="1"/>
</dbReference>
<dbReference type="SUPFAM" id="SSF56935">
    <property type="entry name" value="Porins"/>
    <property type="match status" value="1"/>
</dbReference>
<keyword evidence="7" id="KW-0472">Membrane</keyword>
<dbReference type="GO" id="GO:0015889">
    <property type="term" value="P:cobalamin transport"/>
    <property type="evidence" value="ECO:0007669"/>
    <property type="project" value="TreeGrafter"/>
</dbReference>
<dbReference type="GO" id="GO:0006811">
    <property type="term" value="P:monoatomic ion transport"/>
    <property type="evidence" value="ECO:0007669"/>
    <property type="project" value="UniProtKB-KW"/>
</dbReference>
<dbReference type="PANTHER" id="PTHR30069">
    <property type="entry name" value="TONB-DEPENDENT OUTER MEMBRANE RECEPTOR"/>
    <property type="match status" value="1"/>
</dbReference>
<evidence type="ECO:0008006" key="12">
    <source>
        <dbReference type="Google" id="ProtNLM"/>
    </source>
</evidence>
<keyword evidence="8" id="KW-0998">Cell outer membrane</keyword>
<dbReference type="PROSITE" id="PS52016">
    <property type="entry name" value="TONB_DEPENDENT_REC_3"/>
    <property type="match status" value="1"/>
</dbReference>
<comment type="caution">
    <text evidence="11">The sequence shown here is derived from an EMBL/GenBank/DDBJ whole genome shotgun (WGS) entry which is preliminary data.</text>
</comment>
<evidence type="ECO:0000256" key="2">
    <source>
        <dbReference type="ARBA" id="ARBA00022448"/>
    </source>
</evidence>
<evidence type="ECO:0000256" key="6">
    <source>
        <dbReference type="ARBA" id="ARBA00023077"/>
    </source>
</evidence>
<keyword evidence="3" id="KW-0812">Transmembrane</keyword>
<dbReference type="Gene3D" id="2.170.130.10">
    <property type="entry name" value="TonB-dependent receptor, plug domain"/>
    <property type="match status" value="1"/>
</dbReference>
<accession>A0A0F9SXH8</accession>
<dbReference type="AlphaFoldDB" id="A0A0F9SXH8"/>
<evidence type="ECO:0000256" key="8">
    <source>
        <dbReference type="ARBA" id="ARBA00023237"/>
    </source>
</evidence>
<evidence type="ECO:0000256" key="1">
    <source>
        <dbReference type="ARBA" id="ARBA00004571"/>
    </source>
</evidence>
<proteinExistence type="predicted"/>
<evidence type="ECO:0000256" key="5">
    <source>
        <dbReference type="ARBA" id="ARBA00023065"/>
    </source>
</evidence>
<feature type="domain" description="TonB-dependent receptor plug" evidence="10">
    <location>
        <begin position="39"/>
        <end position="145"/>
    </location>
</feature>
<sequence>MKPSLFLLPALLAGAIAQASDPVDLPDTIVTASRQAESVSDTSAATSVFDRNDIDRLQPVSVTDLLRRVPGISVTTNGGIGSLSSISLRGTSASQTLILVDGQRIASASAGQASLEFLNVDQIERVEVVRGPRSAVYGSDAIGGVVQIFTRKGSEGLNPRVKFGVGSNQTFTRDLGLSGGNGQTSFNLGASLDETAGINRTTNSIGSDNDDDGYRNRAFSASLNHQFTDNLDAGIQILEQSGNTEYDLSGNPEDDFTLSTVATHIQWQVNDTWQTRIEAGHAEDKRDTSGSFPSVFNTYRDSATWLNRLRFNEQHSVQAGIDWYEDKLSSSTAFNESERYNQAVFAQYRFDGQRVSSELGWRHDDNEQFGEQDSLNGALIFALSNDQQLVASYGEGFRAPTFNDLYFPDFCFPPFGCSPSSNPNLEPESSKSYELQWRGQLQESTLQASVYRTDIDNLIQLDSAFIPQNISEARINGLELSAERDLLGWYTVVAATWLDPRDRQTGNLLARRPKRMLSVDTDHQYGDFGVGFTMVANSTRYNDAANTQELSGFGTLEVRGNWQMTDSSRWDLSVGNVLEKEYALANDFTGNPYRNEELNARLSLSWAPQL</sequence>
<evidence type="ECO:0000256" key="7">
    <source>
        <dbReference type="ARBA" id="ARBA00023136"/>
    </source>
</evidence>